<organism evidence="3 4">
    <name type="scientific">Zasmidium cellare ATCC 36951</name>
    <dbReference type="NCBI Taxonomy" id="1080233"/>
    <lineage>
        <taxon>Eukaryota</taxon>
        <taxon>Fungi</taxon>
        <taxon>Dikarya</taxon>
        <taxon>Ascomycota</taxon>
        <taxon>Pezizomycotina</taxon>
        <taxon>Dothideomycetes</taxon>
        <taxon>Dothideomycetidae</taxon>
        <taxon>Mycosphaerellales</taxon>
        <taxon>Mycosphaerellaceae</taxon>
        <taxon>Zasmidium</taxon>
    </lineage>
</organism>
<evidence type="ECO:0000256" key="1">
    <source>
        <dbReference type="ARBA" id="ARBA00023242"/>
    </source>
</evidence>
<dbReference type="EMBL" id="ML993603">
    <property type="protein sequence ID" value="KAF2164524.1"/>
    <property type="molecule type" value="Genomic_DNA"/>
</dbReference>
<proteinExistence type="predicted"/>
<reference evidence="3" key="1">
    <citation type="journal article" date="2020" name="Stud. Mycol.">
        <title>101 Dothideomycetes genomes: a test case for predicting lifestyles and emergence of pathogens.</title>
        <authorList>
            <person name="Haridas S."/>
            <person name="Albert R."/>
            <person name="Binder M."/>
            <person name="Bloem J."/>
            <person name="Labutti K."/>
            <person name="Salamov A."/>
            <person name="Andreopoulos B."/>
            <person name="Baker S."/>
            <person name="Barry K."/>
            <person name="Bills G."/>
            <person name="Bluhm B."/>
            <person name="Cannon C."/>
            <person name="Castanera R."/>
            <person name="Culley D."/>
            <person name="Daum C."/>
            <person name="Ezra D."/>
            <person name="Gonzalez J."/>
            <person name="Henrissat B."/>
            <person name="Kuo A."/>
            <person name="Liang C."/>
            <person name="Lipzen A."/>
            <person name="Lutzoni F."/>
            <person name="Magnuson J."/>
            <person name="Mondo S."/>
            <person name="Nolan M."/>
            <person name="Ohm R."/>
            <person name="Pangilinan J."/>
            <person name="Park H.-J."/>
            <person name="Ramirez L."/>
            <person name="Alfaro M."/>
            <person name="Sun H."/>
            <person name="Tritt A."/>
            <person name="Yoshinaga Y."/>
            <person name="Zwiers L.-H."/>
            <person name="Turgeon B."/>
            <person name="Goodwin S."/>
            <person name="Spatafora J."/>
            <person name="Crous P."/>
            <person name="Grigoriev I."/>
        </authorList>
    </citation>
    <scope>NUCLEOTIDE SEQUENCE</scope>
    <source>
        <strain evidence="3">ATCC 36951</strain>
    </source>
</reference>
<dbReference type="SMART" id="SM00066">
    <property type="entry name" value="GAL4"/>
    <property type="match status" value="1"/>
</dbReference>
<dbReference type="AlphaFoldDB" id="A0A6A6CBI9"/>
<keyword evidence="1" id="KW-0539">Nucleus</keyword>
<dbReference type="InterPro" id="IPR001138">
    <property type="entry name" value="Zn2Cys6_DnaBD"/>
</dbReference>
<dbReference type="Pfam" id="PF00172">
    <property type="entry name" value="Zn_clus"/>
    <property type="match status" value="1"/>
</dbReference>
<dbReference type="PANTHER" id="PTHR47256:SF1">
    <property type="entry name" value="ZN(II)2CYS6 TRANSCRIPTION FACTOR (EUROFUNG)"/>
    <property type="match status" value="1"/>
</dbReference>
<dbReference type="CDD" id="cd00067">
    <property type="entry name" value="GAL4"/>
    <property type="match status" value="1"/>
</dbReference>
<dbReference type="GO" id="GO:0008270">
    <property type="term" value="F:zinc ion binding"/>
    <property type="evidence" value="ECO:0007669"/>
    <property type="project" value="InterPro"/>
</dbReference>
<dbReference type="Gene3D" id="4.10.240.10">
    <property type="entry name" value="Zn(2)-C6 fungal-type DNA-binding domain"/>
    <property type="match status" value="1"/>
</dbReference>
<accession>A0A6A6CBI9</accession>
<dbReference type="PANTHER" id="PTHR47256">
    <property type="entry name" value="ZN(II)2CYS6 TRANSCRIPTION FACTOR (EUROFUNG)-RELATED"/>
    <property type="match status" value="1"/>
</dbReference>
<evidence type="ECO:0000313" key="3">
    <source>
        <dbReference type="EMBL" id="KAF2164524.1"/>
    </source>
</evidence>
<dbReference type="GO" id="GO:0000981">
    <property type="term" value="F:DNA-binding transcription factor activity, RNA polymerase II-specific"/>
    <property type="evidence" value="ECO:0007669"/>
    <property type="project" value="InterPro"/>
</dbReference>
<name>A0A6A6CBI9_ZASCE</name>
<keyword evidence="4" id="KW-1185">Reference proteome</keyword>
<dbReference type="GeneID" id="54566544"/>
<dbReference type="SUPFAM" id="SSF57701">
    <property type="entry name" value="Zn2/Cys6 DNA-binding domain"/>
    <property type="match status" value="1"/>
</dbReference>
<evidence type="ECO:0000259" key="2">
    <source>
        <dbReference type="PROSITE" id="PS50048"/>
    </source>
</evidence>
<dbReference type="RefSeq" id="XP_033665413.1">
    <property type="nucleotide sequence ID" value="XM_033813272.1"/>
</dbReference>
<dbReference type="OrthoDB" id="2985014at2759"/>
<sequence length="203" mass="22830">MTGKAQSLRTSLTPSACQGCRISKVKDKCSGQRPSCTRCTTRGQKCSYEVAKEGLTKREFFRDKHQEQQKELKAALTILEILREGSDQEAAATLARLRTGMTLTEEYEKILANKASQFKYSPAEQDDQLARKITTADLGLNEYTRPFLHSTDTPSLFSYPASPPSHYLPKEYAVSTLAPLWNYLDERQAPNASTQFFDLQFSA</sequence>
<evidence type="ECO:0000313" key="4">
    <source>
        <dbReference type="Proteomes" id="UP000799537"/>
    </source>
</evidence>
<protein>
    <recommendedName>
        <fullName evidence="2">Zn(2)-C6 fungal-type domain-containing protein</fullName>
    </recommendedName>
</protein>
<dbReference type="PROSITE" id="PS50048">
    <property type="entry name" value="ZN2_CY6_FUNGAL_2"/>
    <property type="match status" value="1"/>
</dbReference>
<gene>
    <name evidence="3" type="ORF">M409DRAFT_56366</name>
</gene>
<dbReference type="InterPro" id="IPR036864">
    <property type="entry name" value="Zn2-C6_fun-type_DNA-bd_sf"/>
</dbReference>
<dbReference type="Proteomes" id="UP000799537">
    <property type="component" value="Unassembled WGS sequence"/>
</dbReference>
<dbReference type="InterPro" id="IPR053187">
    <property type="entry name" value="Notoamide_regulator"/>
</dbReference>
<feature type="domain" description="Zn(2)-C6 fungal-type" evidence="2">
    <location>
        <begin position="16"/>
        <end position="48"/>
    </location>
</feature>